<dbReference type="InterPro" id="IPR025066">
    <property type="entry name" value="CCDC174-like"/>
</dbReference>
<evidence type="ECO:0000313" key="3">
    <source>
        <dbReference type="Proteomes" id="UP001210925"/>
    </source>
</evidence>
<dbReference type="EMBL" id="JADGKB010000001">
    <property type="protein sequence ID" value="KAJ3262637.1"/>
    <property type="molecule type" value="Genomic_DNA"/>
</dbReference>
<dbReference type="AlphaFoldDB" id="A0AAD5UQL4"/>
<proteinExistence type="predicted"/>
<organism evidence="2 3">
    <name type="scientific">Boothiomyces macroporosus</name>
    <dbReference type="NCBI Taxonomy" id="261099"/>
    <lineage>
        <taxon>Eukaryota</taxon>
        <taxon>Fungi</taxon>
        <taxon>Fungi incertae sedis</taxon>
        <taxon>Chytridiomycota</taxon>
        <taxon>Chytridiomycota incertae sedis</taxon>
        <taxon>Chytridiomycetes</taxon>
        <taxon>Rhizophydiales</taxon>
        <taxon>Terramycetaceae</taxon>
        <taxon>Boothiomyces</taxon>
    </lineage>
</organism>
<reference evidence="2" key="1">
    <citation type="submission" date="2020-05" db="EMBL/GenBank/DDBJ databases">
        <title>Phylogenomic resolution of chytrid fungi.</title>
        <authorList>
            <person name="Stajich J.E."/>
            <person name="Amses K."/>
            <person name="Simmons R."/>
            <person name="Seto K."/>
            <person name="Myers J."/>
            <person name="Bonds A."/>
            <person name="Quandt C.A."/>
            <person name="Barry K."/>
            <person name="Liu P."/>
            <person name="Grigoriev I."/>
            <person name="Longcore J.E."/>
            <person name="James T.Y."/>
        </authorList>
    </citation>
    <scope>NUCLEOTIDE SEQUENCE</scope>
    <source>
        <strain evidence="2">PLAUS21</strain>
    </source>
</reference>
<dbReference type="PANTHER" id="PTHR15885:SF1">
    <property type="entry name" value="COILED-COIL DOMAIN-CONTAINING PROTEIN 174"/>
    <property type="match status" value="1"/>
</dbReference>
<dbReference type="GO" id="GO:0005634">
    <property type="term" value="C:nucleus"/>
    <property type="evidence" value="ECO:0007669"/>
    <property type="project" value="TreeGrafter"/>
</dbReference>
<dbReference type="Proteomes" id="UP001210925">
    <property type="component" value="Unassembled WGS sequence"/>
</dbReference>
<gene>
    <name evidence="2" type="ORF">HK103_000166</name>
</gene>
<sequence length="232" mass="26938">MGQKEIKISASSVLDLKAELSKKEAQVKQKSNPAVVTTRLKNVSKIVKKPKLDMDDEEKSKLEASFVALSRKAQLYEQKQRDQDSDDEGLVDFQMKESAGEIDTSNWVQVTDEFGRTRLVKKDEIHQLEQPKNDTPVIQTNSFAHFNVNYEHRNLGVVHYTLSQDDDVRKKQMDELVQMSKETEAVKYRIQKSRNDRQKAINERLELVRLRNRKRKEAKTKMQVDSLLSSFI</sequence>
<evidence type="ECO:0000313" key="2">
    <source>
        <dbReference type="EMBL" id="KAJ3262637.1"/>
    </source>
</evidence>
<dbReference type="Pfam" id="PF13300">
    <property type="entry name" value="DUF4078"/>
    <property type="match status" value="1"/>
</dbReference>
<keyword evidence="3" id="KW-1185">Reference proteome</keyword>
<name>A0AAD5UQL4_9FUNG</name>
<keyword evidence="1" id="KW-0175">Coiled coil</keyword>
<comment type="caution">
    <text evidence="2">The sequence shown here is derived from an EMBL/GenBank/DDBJ whole genome shotgun (WGS) entry which is preliminary data.</text>
</comment>
<protein>
    <submittedName>
        <fullName evidence="2">Uncharacterized protein</fullName>
    </submittedName>
</protein>
<evidence type="ECO:0000256" key="1">
    <source>
        <dbReference type="ARBA" id="ARBA00023054"/>
    </source>
</evidence>
<accession>A0AAD5UQL4</accession>
<dbReference type="PANTHER" id="PTHR15885">
    <property type="entry name" value="COILED-COIL DOMAIN-CONTAINING PROTEIN 174"/>
    <property type="match status" value="1"/>
</dbReference>